<evidence type="ECO:0000313" key="1">
    <source>
        <dbReference type="EMBL" id="RRR69662.1"/>
    </source>
</evidence>
<dbReference type="AlphaFoldDB" id="A0A426TVZ7"/>
<name>A0A426TVZ7_9CHLR</name>
<dbReference type="Proteomes" id="UP000280307">
    <property type="component" value="Unassembled WGS sequence"/>
</dbReference>
<reference evidence="1 2" key="1">
    <citation type="submission" date="2018-12" db="EMBL/GenBank/DDBJ databases">
        <title>Genome Sequence of Candidatus Viridilinea halotolerans isolated from saline sulfide-rich spring.</title>
        <authorList>
            <person name="Grouzdev D.S."/>
            <person name="Burganskaya E.I."/>
            <person name="Krutkina M.S."/>
            <person name="Sukhacheva M.V."/>
            <person name="Gorlenko V.M."/>
        </authorList>
    </citation>
    <scope>NUCLEOTIDE SEQUENCE [LARGE SCALE GENOMIC DNA]</scope>
    <source>
        <strain evidence="1">Chok-6</strain>
    </source>
</reference>
<organism evidence="1 2">
    <name type="scientific">Candidatus Viridilinea halotolerans</name>
    <dbReference type="NCBI Taxonomy" id="2491704"/>
    <lineage>
        <taxon>Bacteria</taxon>
        <taxon>Bacillati</taxon>
        <taxon>Chloroflexota</taxon>
        <taxon>Chloroflexia</taxon>
        <taxon>Chloroflexales</taxon>
        <taxon>Chloroflexineae</taxon>
        <taxon>Oscillochloridaceae</taxon>
        <taxon>Candidatus Viridilinea</taxon>
    </lineage>
</organism>
<dbReference type="EMBL" id="RSAS01000602">
    <property type="protein sequence ID" value="RRR69662.1"/>
    <property type="molecule type" value="Genomic_DNA"/>
</dbReference>
<proteinExistence type="predicted"/>
<protein>
    <submittedName>
        <fullName evidence="1">Uncharacterized protein</fullName>
    </submittedName>
</protein>
<accession>A0A426TVZ7</accession>
<gene>
    <name evidence="1" type="ORF">EI684_15050</name>
</gene>
<sequence>MGCVDHYRVVGNDLFTSYHTRSGGTRQDVLAVLWGEAGFTELAWHPALTGASTPEQADMAVIVVRAGD</sequence>
<evidence type="ECO:0000313" key="2">
    <source>
        <dbReference type="Proteomes" id="UP000280307"/>
    </source>
</evidence>
<comment type="caution">
    <text evidence="1">The sequence shown here is derived from an EMBL/GenBank/DDBJ whole genome shotgun (WGS) entry which is preliminary data.</text>
</comment>